<accession>A0ABY7F7J2</accession>
<name>A0ABY7F7J2_MYAAR</name>
<dbReference type="EMBL" id="CP111021">
    <property type="protein sequence ID" value="WAR18090.1"/>
    <property type="molecule type" value="Genomic_DNA"/>
</dbReference>
<keyword evidence="2" id="KW-1185">Reference proteome</keyword>
<dbReference type="Proteomes" id="UP001164746">
    <property type="component" value="Chromosome 10"/>
</dbReference>
<sequence>MTKRTDLQRLVWPTGMHGYKITAAVDWNIPLPGIDMHKTGTSTYHFQDGFISVLFCRWFTGYIFLSQQDENFCRKLKLYNFTQRSALTQSGKANLCLIKKEPPIA</sequence>
<organism evidence="1 2">
    <name type="scientific">Mya arenaria</name>
    <name type="common">Soft-shell clam</name>
    <dbReference type="NCBI Taxonomy" id="6604"/>
    <lineage>
        <taxon>Eukaryota</taxon>
        <taxon>Metazoa</taxon>
        <taxon>Spiralia</taxon>
        <taxon>Lophotrochozoa</taxon>
        <taxon>Mollusca</taxon>
        <taxon>Bivalvia</taxon>
        <taxon>Autobranchia</taxon>
        <taxon>Heteroconchia</taxon>
        <taxon>Euheterodonta</taxon>
        <taxon>Imparidentia</taxon>
        <taxon>Neoheterodontei</taxon>
        <taxon>Myida</taxon>
        <taxon>Myoidea</taxon>
        <taxon>Myidae</taxon>
        <taxon>Mya</taxon>
    </lineage>
</organism>
<evidence type="ECO:0000313" key="2">
    <source>
        <dbReference type="Proteomes" id="UP001164746"/>
    </source>
</evidence>
<evidence type="ECO:0000313" key="1">
    <source>
        <dbReference type="EMBL" id="WAR18090.1"/>
    </source>
</evidence>
<reference evidence="1" key="1">
    <citation type="submission" date="2022-11" db="EMBL/GenBank/DDBJ databases">
        <title>Centuries of genome instability and evolution in soft-shell clam transmissible cancer (bioRxiv).</title>
        <authorList>
            <person name="Hart S.F.M."/>
            <person name="Yonemitsu M.A."/>
            <person name="Giersch R.M."/>
            <person name="Beal B.F."/>
            <person name="Arriagada G."/>
            <person name="Davis B.W."/>
            <person name="Ostrander E.A."/>
            <person name="Goff S.P."/>
            <person name="Metzger M.J."/>
        </authorList>
    </citation>
    <scope>NUCLEOTIDE SEQUENCE</scope>
    <source>
        <strain evidence="1">MELC-2E11</strain>
        <tissue evidence="1">Siphon/mantle</tissue>
    </source>
</reference>
<protein>
    <submittedName>
        <fullName evidence="1">Uncharacterized protein</fullName>
    </submittedName>
</protein>
<proteinExistence type="predicted"/>
<gene>
    <name evidence="1" type="ORF">MAR_032684</name>
</gene>